<dbReference type="AlphaFoldDB" id="K6E4D7"/>
<dbReference type="EMBL" id="AJLR01000042">
    <property type="protein sequence ID" value="EKN68086.1"/>
    <property type="molecule type" value="Genomic_DNA"/>
</dbReference>
<feature type="transmembrane region" description="Helical" evidence="1">
    <location>
        <begin position="54"/>
        <end position="81"/>
    </location>
</feature>
<gene>
    <name evidence="2" type="ORF">BAZO_06199</name>
</gene>
<keyword evidence="1" id="KW-1133">Transmembrane helix</keyword>
<feature type="transmembrane region" description="Helical" evidence="1">
    <location>
        <begin position="173"/>
        <end position="195"/>
    </location>
</feature>
<keyword evidence="1" id="KW-0812">Transmembrane</keyword>
<organism evidence="2 3">
    <name type="scientific">Schinkia azotoformans LMG 9581</name>
    <dbReference type="NCBI Taxonomy" id="1131731"/>
    <lineage>
        <taxon>Bacteria</taxon>
        <taxon>Bacillati</taxon>
        <taxon>Bacillota</taxon>
        <taxon>Bacilli</taxon>
        <taxon>Bacillales</taxon>
        <taxon>Bacillaceae</taxon>
        <taxon>Calidifontibacillus/Schinkia group</taxon>
        <taxon>Schinkia</taxon>
    </lineage>
</organism>
<feature type="transmembrane region" description="Helical" evidence="1">
    <location>
        <begin position="127"/>
        <end position="147"/>
    </location>
</feature>
<dbReference type="STRING" id="1131731.BAZO_06199"/>
<feature type="transmembrane region" description="Helical" evidence="1">
    <location>
        <begin position="87"/>
        <end position="107"/>
    </location>
</feature>
<name>K6E4D7_SCHAZ</name>
<protein>
    <submittedName>
        <fullName evidence="2">Uncharacterized protein</fullName>
    </submittedName>
</protein>
<accession>K6E4D7</accession>
<keyword evidence="1" id="KW-0472">Membrane</keyword>
<comment type="caution">
    <text evidence="2">The sequence shown here is derived from an EMBL/GenBank/DDBJ whole genome shotgun (WGS) entry which is preliminary data.</text>
</comment>
<sequence>MEIQTLLNFLTTNGFGVPTTFILIFLSILKLRPITFFTATGFERKFFSKEADAIYILYYYFLSCIFITFLLLGFTIISIGIPFNINLGLILFYLSGAIFFCLTETTYTRPFIEKRINQKIKKQIEKYAETLVSIYLLFLIFSVVYFFGKTLLLSLKSELTVTFSNIQLFLDNFIAFTILYLMLSVLLSLMFTKLFQTKPFRQKQKHFYITDDNNSMWYLLRPLNKEQYLIGDQFDIKSCTKIKLVNKAELFDCSNKEIHIQEYS</sequence>
<evidence type="ECO:0000256" key="1">
    <source>
        <dbReference type="SAM" id="Phobius"/>
    </source>
</evidence>
<dbReference type="Proteomes" id="UP000006315">
    <property type="component" value="Unassembled WGS sequence"/>
</dbReference>
<proteinExistence type="predicted"/>
<evidence type="ECO:0000313" key="3">
    <source>
        <dbReference type="Proteomes" id="UP000006315"/>
    </source>
</evidence>
<dbReference type="RefSeq" id="WP_003330461.1">
    <property type="nucleotide sequence ID" value="NZ_AJLR01000042.1"/>
</dbReference>
<dbReference type="PATRIC" id="fig|1131731.3.peg.1289"/>
<keyword evidence="3" id="KW-1185">Reference proteome</keyword>
<evidence type="ECO:0000313" key="2">
    <source>
        <dbReference type="EMBL" id="EKN68086.1"/>
    </source>
</evidence>
<feature type="transmembrane region" description="Helical" evidence="1">
    <location>
        <begin position="20"/>
        <end position="42"/>
    </location>
</feature>
<reference evidence="2 3" key="1">
    <citation type="journal article" date="2012" name="Front. Microbiol.">
        <title>Redundancy and modularity in membrane-associated dissimilatory nitrate reduction in Bacillus.</title>
        <authorList>
            <person name="Heylen K."/>
            <person name="Keltjens J."/>
        </authorList>
    </citation>
    <scope>NUCLEOTIDE SEQUENCE [LARGE SCALE GENOMIC DNA]</scope>
    <source>
        <strain evidence="2 3">LMG 9581</strain>
    </source>
</reference>